<gene>
    <name evidence="2" type="ORF">KDA_53540</name>
</gene>
<dbReference type="InterPro" id="IPR026935">
    <property type="entry name" value="BtrH_N"/>
</dbReference>
<comment type="caution">
    <text evidence="2">The sequence shown here is derived from an EMBL/GenBank/DDBJ whole genome shotgun (WGS) entry which is preliminary data.</text>
</comment>
<evidence type="ECO:0000259" key="1">
    <source>
        <dbReference type="Pfam" id="PF14399"/>
    </source>
</evidence>
<dbReference type="Pfam" id="PF14399">
    <property type="entry name" value="BtrH_N"/>
    <property type="match status" value="1"/>
</dbReference>
<sequence>MTISMTPYSGRMSYCLIKSIQMVLAHQGHHYELPWLECVSGEAFEFVYLRDHKSFFVVIGDQYHLSGEHLLRTLNYEYTYTGSSDDETALAALRIALTQGPVVAGMLDMGYLTYSPTHRQAAGADHAIVVLALEPDEVIVHDPDGYPAVPLPLNHFLNAWKRDIYTGKPYGLWQIGAQGTPPTDGEIWEKSLDLARTHMARTSVTTADGVQLLYGPEAMRTLATDLQTLPDIPLGGLPYFNWRVSGQRCLDSAFFLKEHLPEAAAIRWEESLLYGRLQQATAANQRERLPDILHRLAEHETRFIAALG</sequence>
<keyword evidence="3" id="KW-1185">Reference proteome</keyword>
<feature type="domain" description="Butirosin biosynthesis protein H N-terminal" evidence="1">
    <location>
        <begin position="15"/>
        <end position="143"/>
    </location>
</feature>
<organism evidence="2 3">
    <name type="scientific">Dictyobacter alpinus</name>
    <dbReference type="NCBI Taxonomy" id="2014873"/>
    <lineage>
        <taxon>Bacteria</taxon>
        <taxon>Bacillati</taxon>
        <taxon>Chloroflexota</taxon>
        <taxon>Ktedonobacteria</taxon>
        <taxon>Ktedonobacterales</taxon>
        <taxon>Dictyobacteraceae</taxon>
        <taxon>Dictyobacter</taxon>
    </lineage>
</organism>
<evidence type="ECO:0000313" key="3">
    <source>
        <dbReference type="Proteomes" id="UP000287171"/>
    </source>
</evidence>
<proteinExistence type="predicted"/>
<evidence type="ECO:0000313" key="2">
    <source>
        <dbReference type="EMBL" id="GCE29870.1"/>
    </source>
</evidence>
<dbReference type="RefSeq" id="WP_161982425.1">
    <property type="nucleotide sequence ID" value="NZ_BIFT01000002.1"/>
</dbReference>
<reference evidence="3" key="1">
    <citation type="submission" date="2018-12" db="EMBL/GenBank/DDBJ databases">
        <title>Tengunoibacter tsumagoiensis gen. nov., sp. nov., Dictyobacter kobayashii sp. nov., D. alpinus sp. nov., and D. joshuensis sp. nov. and description of Dictyobacteraceae fam. nov. within the order Ktedonobacterales isolated from Tengu-no-mugimeshi.</title>
        <authorList>
            <person name="Wang C.M."/>
            <person name="Zheng Y."/>
            <person name="Sakai Y."/>
            <person name="Toyoda A."/>
            <person name="Minakuchi Y."/>
            <person name="Abe K."/>
            <person name="Yokota A."/>
            <person name="Yabe S."/>
        </authorList>
    </citation>
    <scope>NUCLEOTIDE SEQUENCE [LARGE SCALE GENOMIC DNA]</scope>
    <source>
        <strain evidence="3">Uno16</strain>
    </source>
</reference>
<dbReference type="AlphaFoldDB" id="A0A402BF03"/>
<name>A0A402BF03_9CHLR</name>
<dbReference type="Proteomes" id="UP000287171">
    <property type="component" value="Unassembled WGS sequence"/>
</dbReference>
<protein>
    <recommendedName>
        <fullName evidence="1">Butirosin biosynthesis protein H N-terminal domain-containing protein</fullName>
    </recommendedName>
</protein>
<dbReference type="EMBL" id="BIFT01000002">
    <property type="protein sequence ID" value="GCE29870.1"/>
    <property type="molecule type" value="Genomic_DNA"/>
</dbReference>
<accession>A0A402BF03</accession>